<evidence type="ECO:0000256" key="2">
    <source>
        <dbReference type="HAMAP-Rule" id="MF_00795"/>
    </source>
</evidence>
<comment type="caution">
    <text evidence="2">Once thought to be involved in copper homeostasis, experiments in E.coli have shown this is not the case.</text>
</comment>
<organism evidence="3 4">
    <name type="scientific">Paenibacillus chungangensis</name>
    <dbReference type="NCBI Taxonomy" id="696535"/>
    <lineage>
        <taxon>Bacteria</taxon>
        <taxon>Bacillati</taxon>
        <taxon>Bacillota</taxon>
        <taxon>Bacilli</taxon>
        <taxon>Bacillales</taxon>
        <taxon>Paenibacillaceae</taxon>
        <taxon>Paenibacillus</taxon>
    </lineage>
</organism>
<dbReference type="RefSeq" id="WP_377561581.1">
    <property type="nucleotide sequence ID" value="NZ_JBHTJZ010000004.1"/>
</dbReference>
<dbReference type="HAMAP" id="MF_00795">
    <property type="entry name" value="CutC"/>
    <property type="match status" value="1"/>
</dbReference>
<evidence type="ECO:0000313" key="3">
    <source>
        <dbReference type="EMBL" id="MFD0957957.1"/>
    </source>
</evidence>
<keyword evidence="4" id="KW-1185">Reference proteome</keyword>
<comment type="caution">
    <text evidence="3">The sequence shown here is derived from an EMBL/GenBank/DDBJ whole genome shotgun (WGS) entry which is preliminary data.</text>
</comment>
<comment type="similarity">
    <text evidence="1 2">Belongs to the CutC family.</text>
</comment>
<dbReference type="InterPro" id="IPR005627">
    <property type="entry name" value="CutC-like"/>
</dbReference>
<reference evidence="4" key="1">
    <citation type="journal article" date="2019" name="Int. J. Syst. Evol. Microbiol.">
        <title>The Global Catalogue of Microorganisms (GCM) 10K type strain sequencing project: providing services to taxonomists for standard genome sequencing and annotation.</title>
        <authorList>
            <consortium name="The Broad Institute Genomics Platform"/>
            <consortium name="The Broad Institute Genome Sequencing Center for Infectious Disease"/>
            <person name="Wu L."/>
            <person name="Ma J."/>
        </authorList>
    </citation>
    <scope>NUCLEOTIDE SEQUENCE [LARGE SCALE GENOMIC DNA]</scope>
    <source>
        <strain evidence="4">CCUG 59129</strain>
    </source>
</reference>
<keyword evidence="2" id="KW-0963">Cytoplasm</keyword>
<sequence length="231" mass="24350">MIVEIIAITPDDVAVAAAAGADRIELVSGIAEGGLTPSAGLIEAAVQAAAIPVNVMIRPHSQSFRYNEADQLVMLRDIEVARAAGAAGIVIGLLNDEGEIDRAALERMLAAASGMDVTFHRAFDELQDQADGLRVLSEYKAISRVLTAGGLRPAPESCDQLRMLQELSAQLGGPRIMGGYGLNADNAAELVKKTGVPEVHFGSGARLNGSFQYGVDVSAVERIRSNWPMRA</sequence>
<gene>
    <name evidence="2" type="primary">cutC</name>
    <name evidence="3" type="ORF">ACFQ2I_00985</name>
</gene>
<accession>A0ABW3HKB8</accession>
<proteinExistence type="inferred from homology"/>
<protein>
    <recommendedName>
        <fullName evidence="2">PF03932 family protein CutC</fullName>
    </recommendedName>
</protein>
<evidence type="ECO:0000256" key="1">
    <source>
        <dbReference type="ARBA" id="ARBA00007768"/>
    </source>
</evidence>
<name>A0ABW3HKB8_9BACL</name>
<dbReference type="SUPFAM" id="SSF110395">
    <property type="entry name" value="CutC-like"/>
    <property type="match status" value="1"/>
</dbReference>
<dbReference type="InterPro" id="IPR036822">
    <property type="entry name" value="CutC-like_dom_sf"/>
</dbReference>
<comment type="subcellular location">
    <subcellularLocation>
        <location evidence="2">Cytoplasm</location>
    </subcellularLocation>
</comment>
<evidence type="ECO:0000313" key="4">
    <source>
        <dbReference type="Proteomes" id="UP001596989"/>
    </source>
</evidence>
<dbReference type="PANTHER" id="PTHR12598">
    <property type="entry name" value="COPPER HOMEOSTASIS PROTEIN CUTC"/>
    <property type="match status" value="1"/>
</dbReference>
<dbReference type="PANTHER" id="PTHR12598:SF0">
    <property type="entry name" value="COPPER HOMEOSTASIS PROTEIN CUTC HOMOLOG"/>
    <property type="match status" value="1"/>
</dbReference>
<dbReference type="Proteomes" id="UP001596989">
    <property type="component" value="Unassembled WGS sequence"/>
</dbReference>
<dbReference type="Pfam" id="PF03932">
    <property type="entry name" value="CutC"/>
    <property type="match status" value="1"/>
</dbReference>
<dbReference type="EMBL" id="JBHTJZ010000004">
    <property type="protein sequence ID" value="MFD0957957.1"/>
    <property type="molecule type" value="Genomic_DNA"/>
</dbReference>
<dbReference type="Gene3D" id="3.20.20.380">
    <property type="entry name" value="Copper homeostasis (CutC) domain"/>
    <property type="match status" value="1"/>
</dbReference>